<protein>
    <submittedName>
        <fullName evidence="2">Uncharacterized protein</fullName>
    </submittedName>
</protein>
<dbReference type="Proteomes" id="UP000321378">
    <property type="component" value="Chromosome"/>
</dbReference>
<evidence type="ECO:0000313" key="4">
    <source>
        <dbReference type="Proteomes" id="UP000422644"/>
    </source>
</evidence>
<dbReference type="EMBL" id="AP019831">
    <property type="protein sequence ID" value="BBM45195.1"/>
    <property type="molecule type" value="Genomic_DNA"/>
</dbReference>
<gene>
    <name evidence="1" type="ORF">JMUB3870_1313</name>
    <name evidence="2" type="ORF">JMUB3935_1307</name>
</gene>
<evidence type="ECO:0000313" key="1">
    <source>
        <dbReference type="EMBL" id="BBM45195.1"/>
    </source>
</evidence>
<dbReference type="RefSeq" id="WP_026748786.1">
    <property type="nucleotide sequence ID" value="NZ_AP019831.1"/>
</dbReference>
<evidence type="ECO:0000313" key="3">
    <source>
        <dbReference type="Proteomes" id="UP000321378"/>
    </source>
</evidence>
<organism evidence="2 3">
    <name type="scientific">Leptotrichia trevisanii</name>
    <dbReference type="NCBI Taxonomy" id="109328"/>
    <lineage>
        <taxon>Bacteria</taxon>
        <taxon>Fusobacteriati</taxon>
        <taxon>Fusobacteriota</taxon>
        <taxon>Fusobacteriia</taxon>
        <taxon>Fusobacteriales</taxon>
        <taxon>Leptotrichiaceae</taxon>
        <taxon>Leptotrichia</taxon>
    </lineage>
</organism>
<evidence type="ECO:0000313" key="2">
    <source>
        <dbReference type="EMBL" id="BBM52329.1"/>
    </source>
</evidence>
<dbReference type="Proteomes" id="UP000422644">
    <property type="component" value="Chromosome"/>
</dbReference>
<keyword evidence="4" id="KW-1185">Reference proteome</keyword>
<name>A0A510KKU6_9FUSO</name>
<dbReference type="EMBL" id="AP019840">
    <property type="protein sequence ID" value="BBM52329.1"/>
    <property type="molecule type" value="Genomic_DNA"/>
</dbReference>
<dbReference type="AlphaFoldDB" id="A0A510KKU6"/>
<dbReference type="STRING" id="1122173.GCA_000482505_02480"/>
<accession>A0A510KKU6</accession>
<sequence length="172" mass="20336">MNIINDVLNNKIQIQIDERTIDINDIEKVERKPFSFKEFRLNIKLKTGEVIQKNFKSLAEMHKNYEKFITEAGFDFSGKLRKERLKYINGNIYLKNLIIFSNELIGVRRIEELRKGLKLVIYHGIKGAYDIKIELFLKGGGTVILEMANEQYAQYDFNQLRKIFESRKNIIE</sequence>
<dbReference type="OrthoDB" id="81644at2"/>
<reference evidence="1 4" key="1">
    <citation type="submission" date="2019-07" db="EMBL/GenBank/DDBJ databases">
        <title>Complete Genome Sequence of Leptotrichia trevisanii Strain JMUB3870.</title>
        <authorList>
            <person name="Watanabe S."/>
            <person name="Cui L."/>
        </authorList>
    </citation>
    <scope>NUCLEOTIDE SEQUENCE [LARGE SCALE GENOMIC DNA]</scope>
    <source>
        <strain evidence="1 4">JMUB3870</strain>
    </source>
</reference>
<reference evidence="2 3" key="2">
    <citation type="submission" date="2019-07" db="EMBL/GenBank/DDBJ databases">
        <title>Complete Genome Sequence of Leptotrichia trevisanii Strain JMUB3935.</title>
        <authorList>
            <person name="Watanabe S."/>
            <person name="Cui L."/>
        </authorList>
    </citation>
    <scope>NUCLEOTIDE SEQUENCE [LARGE SCALE GENOMIC DNA]</scope>
    <source>
        <strain evidence="2 3">JMUB3935</strain>
    </source>
</reference>
<proteinExistence type="predicted"/>